<dbReference type="Pfam" id="PF04117">
    <property type="entry name" value="Mpv17_PMP22"/>
    <property type="match status" value="1"/>
</dbReference>
<accession>D7FSF2</accession>
<sequence length="402" mass="45244">MKTTTEDERFGEIRDLDPTRERRGNQRRRYYAGVASTRHRPTRTTCAASDPSSELVLDPSRRSDDDSTFNDIEGISNDDDARLSQRALLLATGDSEKQQEEEKEQEETGWVGETLSKGAEAVVSGVKSAARASKPLRREADGRIVPDGDGLLNLCILVFSGLWIVHSIVTVDATMWRGWTLQETLIRLPWDNWDSYEMGLLEHPIITKTAINVGIYLIGDWLSQVKWGREEDVALWEFDLQRTLRNGLIGACFGPVVHFYYNFSDWVLPPSVPINRPFKIMLDQSIYFCSKCAVYILLVSLLRGDSFEEARGTVKKKLKGVVTTGWRFWPFVHIFTYFLIPPRHRVLWVNCVDLLWSSILAGMTSGAPAPDEDAGEGGGEGEELLTAAPEAVPNRRSDNVGY</sequence>
<dbReference type="EMBL" id="FN648412">
    <property type="protein sequence ID" value="CBJ31093.1"/>
    <property type="molecule type" value="Genomic_DNA"/>
</dbReference>
<evidence type="ECO:0000256" key="1">
    <source>
        <dbReference type="ARBA" id="ARBA00004141"/>
    </source>
</evidence>
<feature type="compositionally biased region" description="Acidic residues" evidence="6">
    <location>
        <begin position="370"/>
        <end position="383"/>
    </location>
</feature>
<dbReference type="STRING" id="2880.D7FSF2"/>
<evidence type="ECO:0000256" key="2">
    <source>
        <dbReference type="ARBA" id="ARBA00006824"/>
    </source>
</evidence>
<dbReference type="InterPro" id="IPR007248">
    <property type="entry name" value="Mpv17_PMP22"/>
</dbReference>
<dbReference type="EMBL" id="FN649730">
    <property type="protein sequence ID" value="CBJ31093.1"/>
    <property type="molecule type" value="Genomic_DNA"/>
</dbReference>
<gene>
    <name evidence="7" type="ORF">Esi_0232_0048</name>
</gene>
<dbReference type="InParanoid" id="D7FSF2"/>
<keyword evidence="3" id="KW-0812">Transmembrane</keyword>
<feature type="compositionally biased region" description="Basic and acidic residues" evidence="6">
    <location>
        <begin position="393"/>
        <end position="402"/>
    </location>
</feature>
<reference evidence="7 8" key="1">
    <citation type="journal article" date="2010" name="Nature">
        <title>The Ectocarpus genome and the independent evolution of multicellularity in brown algae.</title>
        <authorList>
            <person name="Cock J.M."/>
            <person name="Sterck L."/>
            <person name="Rouze P."/>
            <person name="Scornet D."/>
            <person name="Allen A.E."/>
            <person name="Amoutzias G."/>
            <person name="Anthouard V."/>
            <person name="Artiguenave F."/>
            <person name="Aury J.M."/>
            <person name="Badger J.H."/>
            <person name="Beszteri B."/>
            <person name="Billiau K."/>
            <person name="Bonnet E."/>
            <person name="Bothwell J.H."/>
            <person name="Bowler C."/>
            <person name="Boyen C."/>
            <person name="Brownlee C."/>
            <person name="Carrano C.J."/>
            <person name="Charrier B."/>
            <person name="Cho G.Y."/>
            <person name="Coelho S.M."/>
            <person name="Collen J."/>
            <person name="Corre E."/>
            <person name="Da Silva C."/>
            <person name="Delage L."/>
            <person name="Delaroque N."/>
            <person name="Dittami S.M."/>
            <person name="Doulbeau S."/>
            <person name="Elias M."/>
            <person name="Farnham G."/>
            <person name="Gachon C.M."/>
            <person name="Gschloessl B."/>
            <person name="Heesch S."/>
            <person name="Jabbari K."/>
            <person name="Jubin C."/>
            <person name="Kawai H."/>
            <person name="Kimura K."/>
            <person name="Kloareg B."/>
            <person name="Kupper F.C."/>
            <person name="Lang D."/>
            <person name="Le Bail A."/>
            <person name="Leblanc C."/>
            <person name="Lerouge P."/>
            <person name="Lohr M."/>
            <person name="Lopez P.J."/>
            <person name="Martens C."/>
            <person name="Maumus F."/>
            <person name="Michel G."/>
            <person name="Miranda-Saavedra D."/>
            <person name="Morales J."/>
            <person name="Moreau H."/>
            <person name="Motomura T."/>
            <person name="Nagasato C."/>
            <person name="Napoli C.A."/>
            <person name="Nelson D.R."/>
            <person name="Nyvall-Collen P."/>
            <person name="Peters A.F."/>
            <person name="Pommier C."/>
            <person name="Potin P."/>
            <person name="Poulain J."/>
            <person name="Quesneville H."/>
            <person name="Read B."/>
            <person name="Rensing S.A."/>
            <person name="Ritter A."/>
            <person name="Rousvoal S."/>
            <person name="Samanta M."/>
            <person name="Samson G."/>
            <person name="Schroeder D.C."/>
            <person name="Segurens B."/>
            <person name="Strittmatter M."/>
            <person name="Tonon T."/>
            <person name="Tregear J.W."/>
            <person name="Valentin K."/>
            <person name="von Dassow P."/>
            <person name="Yamagishi T."/>
            <person name="Van de Peer Y."/>
            <person name="Wincker P."/>
        </authorList>
    </citation>
    <scope>NUCLEOTIDE SEQUENCE [LARGE SCALE GENOMIC DNA]</scope>
    <source>
        <strain evidence="8">Ec32 / CCAP1310/4</strain>
    </source>
</reference>
<keyword evidence="8" id="KW-1185">Reference proteome</keyword>
<comment type="subcellular location">
    <subcellularLocation>
        <location evidence="1">Membrane</location>
        <topology evidence="1">Multi-pass membrane protein</topology>
    </subcellularLocation>
</comment>
<dbReference type="eggNOG" id="KOG1944">
    <property type="taxonomic scope" value="Eukaryota"/>
</dbReference>
<dbReference type="Proteomes" id="UP000002630">
    <property type="component" value="Linkage Group LG05"/>
</dbReference>
<comment type="similarity">
    <text evidence="2">Belongs to the peroxisomal membrane protein PXMP2/4 family.</text>
</comment>
<feature type="region of interest" description="Disordered" evidence="6">
    <location>
        <begin position="1"/>
        <end position="76"/>
    </location>
</feature>
<keyword evidence="4" id="KW-1133">Transmembrane helix</keyword>
<feature type="compositionally biased region" description="Basic and acidic residues" evidence="6">
    <location>
        <begin position="1"/>
        <end position="24"/>
    </location>
</feature>
<evidence type="ECO:0000256" key="6">
    <source>
        <dbReference type="SAM" id="MobiDB-lite"/>
    </source>
</evidence>
<organism evidence="7 8">
    <name type="scientific">Ectocarpus siliculosus</name>
    <name type="common">Brown alga</name>
    <name type="synonym">Conferva siliculosa</name>
    <dbReference type="NCBI Taxonomy" id="2880"/>
    <lineage>
        <taxon>Eukaryota</taxon>
        <taxon>Sar</taxon>
        <taxon>Stramenopiles</taxon>
        <taxon>Ochrophyta</taxon>
        <taxon>PX clade</taxon>
        <taxon>Phaeophyceae</taxon>
        <taxon>Ectocarpales</taxon>
        <taxon>Ectocarpaceae</taxon>
        <taxon>Ectocarpus</taxon>
    </lineage>
</organism>
<evidence type="ECO:0000256" key="4">
    <source>
        <dbReference type="ARBA" id="ARBA00022989"/>
    </source>
</evidence>
<proteinExistence type="inferred from homology"/>
<feature type="region of interest" description="Disordered" evidence="6">
    <location>
        <begin position="367"/>
        <end position="402"/>
    </location>
</feature>
<dbReference type="OrthoDB" id="860at2759"/>
<keyword evidence="5" id="KW-0472">Membrane</keyword>
<dbReference type="GO" id="GO:0016020">
    <property type="term" value="C:membrane"/>
    <property type="evidence" value="ECO:0007669"/>
    <property type="project" value="UniProtKB-SubCell"/>
</dbReference>
<evidence type="ECO:0000313" key="8">
    <source>
        <dbReference type="Proteomes" id="UP000002630"/>
    </source>
</evidence>
<name>D7FSF2_ECTSI</name>
<feature type="compositionally biased region" description="Polar residues" evidence="6">
    <location>
        <begin position="43"/>
        <end position="52"/>
    </location>
</feature>
<evidence type="ECO:0000256" key="5">
    <source>
        <dbReference type="ARBA" id="ARBA00023136"/>
    </source>
</evidence>
<dbReference type="PANTHER" id="PTHR11266:SF121">
    <property type="entry name" value="OS09G0315000 PROTEIN"/>
    <property type="match status" value="1"/>
</dbReference>
<dbReference type="GO" id="GO:0005737">
    <property type="term" value="C:cytoplasm"/>
    <property type="evidence" value="ECO:0007669"/>
    <property type="project" value="TreeGrafter"/>
</dbReference>
<protein>
    <submittedName>
        <fullName evidence="7">Uncharacterized protein</fullName>
    </submittedName>
</protein>
<evidence type="ECO:0000256" key="3">
    <source>
        <dbReference type="ARBA" id="ARBA00022692"/>
    </source>
</evidence>
<dbReference type="PANTHER" id="PTHR11266">
    <property type="entry name" value="PEROXISOMAL MEMBRANE PROTEIN 2, PXMP2 MPV17"/>
    <property type="match status" value="1"/>
</dbReference>
<evidence type="ECO:0000313" key="7">
    <source>
        <dbReference type="EMBL" id="CBJ31093.1"/>
    </source>
</evidence>
<dbReference type="AlphaFoldDB" id="D7FSF2"/>